<dbReference type="Gene3D" id="2.30.30.110">
    <property type="match status" value="1"/>
</dbReference>
<dbReference type="EMBL" id="CP015367">
    <property type="protein sequence ID" value="APT33913.1"/>
    <property type="molecule type" value="Genomic_DNA"/>
</dbReference>
<dbReference type="GO" id="GO:0004521">
    <property type="term" value="F:RNA endonuclease activity"/>
    <property type="evidence" value="ECO:0007669"/>
    <property type="project" value="TreeGrafter"/>
</dbReference>
<dbReference type="RefSeq" id="WP_236952786.1">
    <property type="nucleotide sequence ID" value="NZ_CP015367.1"/>
</dbReference>
<evidence type="ECO:0000313" key="4">
    <source>
        <dbReference type="Proteomes" id="UP000199140"/>
    </source>
</evidence>
<dbReference type="Proteomes" id="UP000185487">
    <property type="component" value="Chromosome"/>
</dbReference>
<name>A0AAE8HT42_9HYPH</name>
<evidence type="ECO:0000313" key="2">
    <source>
        <dbReference type="EMBL" id="SFH08168.1"/>
    </source>
</evidence>
<gene>
    <name evidence="1" type="ORF">MCBMB27_04622</name>
    <name evidence="2" type="ORF">SAMN05192567_113148</name>
</gene>
<dbReference type="GO" id="GO:0006402">
    <property type="term" value="P:mRNA catabolic process"/>
    <property type="evidence" value="ECO:0007669"/>
    <property type="project" value="TreeGrafter"/>
</dbReference>
<dbReference type="InterPro" id="IPR011067">
    <property type="entry name" value="Plasmid_toxin/cell-grow_inhib"/>
</dbReference>
<reference evidence="1 3" key="1">
    <citation type="submission" date="2016-04" db="EMBL/GenBank/DDBJ databases">
        <title>Complete genome sequencing and analysis of CBMB27, Methylobacterium phyllosphaerae isolated from leaf tissues of rice (Oryza sativa L.).</title>
        <authorList>
            <person name="Lee Y."/>
            <person name="Hwangbo K."/>
            <person name="Chung H."/>
            <person name="Yoo J."/>
            <person name="Kim K.Y."/>
            <person name="Sa T.M."/>
            <person name="Um Y."/>
            <person name="Madhaiyan M."/>
        </authorList>
    </citation>
    <scope>NUCLEOTIDE SEQUENCE [LARGE SCALE GENOMIC DNA]</scope>
    <source>
        <strain evidence="1 3">CBMB27</strain>
    </source>
</reference>
<dbReference type="AlphaFoldDB" id="A0AAE8HT42"/>
<proteinExistence type="predicted"/>
<evidence type="ECO:0000313" key="1">
    <source>
        <dbReference type="EMBL" id="APT33913.1"/>
    </source>
</evidence>
<evidence type="ECO:0000313" key="3">
    <source>
        <dbReference type="Proteomes" id="UP000185487"/>
    </source>
</evidence>
<accession>A0AAE8HT42</accession>
<dbReference type="Pfam" id="PF02452">
    <property type="entry name" value="PemK_toxin"/>
    <property type="match status" value="1"/>
</dbReference>
<dbReference type="Proteomes" id="UP000199140">
    <property type="component" value="Unassembled WGS sequence"/>
</dbReference>
<organism evidence="2 4">
    <name type="scientific">Methylobacterium phyllosphaerae</name>
    <dbReference type="NCBI Taxonomy" id="418223"/>
    <lineage>
        <taxon>Bacteria</taxon>
        <taxon>Pseudomonadati</taxon>
        <taxon>Pseudomonadota</taxon>
        <taxon>Alphaproteobacteria</taxon>
        <taxon>Hyphomicrobiales</taxon>
        <taxon>Methylobacteriaceae</taxon>
        <taxon>Methylobacterium</taxon>
    </lineage>
</organism>
<sequence>MTIDAEPLEAGALVWVDLRPSLGREQDGVRPAVVVSNKDFHRLNATAIVCPITGNVKPWPTKVILPPGLAVSGAVLTDQIRCLDRAKRGFRHVGMVTDEVLLAIRIKLHALIGIGANSPSASHLSKE</sequence>
<reference evidence="2 4" key="2">
    <citation type="submission" date="2016-10" db="EMBL/GenBank/DDBJ databases">
        <authorList>
            <person name="Varghese N."/>
            <person name="Submissions S."/>
        </authorList>
    </citation>
    <scope>NUCLEOTIDE SEQUENCE [LARGE SCALE GENOMIC DNA]</scope>
    <source>
        <strain evidence="2 4">CBMB27</strain>
    </source>
</reference>
<protein>
    <submittedName>
        <fullName evidence="1">Regulation and Cell signaling</fullName>
    </submittedName>
    <submittedName>
        <fullName evidence="2">Transcriptional modulator of MazE/toxin, MazF</fullName>
    </submittedName>
</protein>
<dbReference type="GO" id="GO:0003677">
    <property type="term" value="F:DNA binding"/>
    <property type="evidence" value="ECO:0007669"/>
    <property type="project" value="InterPro"/>
</dbReference>
<dbReference type="PANTHER" id="PTHR33988:SF3">
    <property type="entry name" value="ENDORIBONUCLEASE TOXIN CHPB-RELATED"/>
    <property type="match status" value="1"/>
</dbReference>
<dbReference type="SUPFAM" id="SSF50118">
    <property type="entry name" value="Cell growth inhibitor/plasmid maintenance toxic component"/>
    <property type="match status" value="1"/>
</dbReference>
<dbReference type="EMBL" id="FOPK01000013">
    <property type="protein sequence ID" value="SFH08168.1"/>
    <property type="molecule type" value="Genomic_DNA"/>
</dbReference>
<dbReference type="PANTHER" id="PTHR33988">
    <property type="entry name" value="ENDORIBONUCLEASE MAZF-RELATED"/>
    <property type="match status" value="1"/>
</dbReference>
<keyword evidence="3" id="KW-1185">Reference proteome</keyword>
<dbReference type="InterPro" id="IPR003477">
    <property type="entry name" value="PemK-like"/>
</dbReference>
<dbReference type="GO" id="GO:0016075">
    <property type="term" value="P:rRNA catabolic process"/>
    <property type="evidence" value="ECO:0007669"/>
    <property type="project" value="TreeGrafter"/>
</dbReference>
<dbReference type="KEGG" id="mphy:MCBMB27_04622"/>